<dbReference type="Gene3D" id="2.30.33.40">
    <property type="entry name" value="GroES chaperonin"/>
    <property type="match status" value="1"/>
</dbReference>
<dbReference type="InterPro" id="IPR020818">
    <property type="entry name" value="Chaperonin_GroES"/>
</dbReference>
<dbReference type="CDD" id="cd00320">
    <property type="entry name" value="cpn10"/>
    <property type="match status" value="1"/>
</dbReference>
<protein>
    <submittedName>
        <fullName evidence="2">Co-chaperonin GroES</fullName>
    </submittedName>
</protein>
<dbReference type="GO" id="GO:0044183">
    <property type="term" value="F:protein folding chaperone"/>
    <property type="evidence" value="ECO:0007669"/>
    <property type="project" value="InterPro"/>
</dbReference>
<dbReference type="SUPFAM" id="SSF50129">
    <property type="entry name" value="GroES-like"/>
    <property type="match status" value="1"/>
</dbReference>
<proteinExistence type="predicted"/>
<accession>A0A221S385</accession>
<keyword evidence="1" id="KW-0143">Chaperone</keyword>
<gene>
    <name evidence="2" type="primary">groES</name>
</gene>
<name>A0A221S385_9VIRU</name>
<dbReference type="InterPro" id="IPR011032">
    <property type="entry name" value="GroES-like_sf"/>
</dbReference>
<dbReference type="InterPro" id="IPR037124">
    <property type="entry name" value="Chaperonin_GroES_sf"/>
</dbReference>
<evidence type="ECO:0000256" key="1">
    <source>
        <dbReference type="ARBA" id="ARBA00023186"/>
    </source>
</evidence>
<dbReference type="EMBL" id="KU970659">
    <property type="protein sequence ID" value="ASN63253.1"/>
    <property type="molecule type" value="Genomic_DNA"/>
</dbReference>
<dbReference type="GO" id="GO:0005524">
    <property type="term" value="F:ATP binding"/>
    <property type="evidence" value="ECO:0007669"/>
    <property type="project" value="InterPro"/>
</dbReference>
<dbReference type="SMART" id="SM00883">
    <property type="entry name" value="Cpn10"/>
    <property type="match status" value="1"/>
</dbReference>
<evidence type="ECO:0000313" key="2">
    <source>
        <dbReference type="EMBL" id="ASN63253.1"/>
    </source>
</evidence>
<dbReference type="Pfam" id="PF00166">
    <property type="entry name" value="Cpn10"/>
    <property type="match status" value="1"/>
</dbReference>
<organism evidence="2">
    <name type="scientific">uncultured virus</name>
    <dbReference type="NCBI Taxonomy" id="340016"/>
    <lineage>
        <taxon>Viruses</taxon>
        <taxon>environmental samples</taxon>
    </lineage>
</organism>
<reference evidence="2" key="1">
    <citation type="submission" date="2016-03" db="EMBL/GenBank/DDBJ databases">
        <title>Novel chaperonins are prevalent in the virioplankton and link to viral biology and ecology.</title>
        <authorList>
            <person name="Marine R.L."/>
            <person name="Nasko D.J."/>
            <person name="Polson S.W."/>
            <person name="Wommack K.E."/>
        </authorList>
    </citation>
    <scope>NUCLEOTIDE SEQUENCE</scope>
</reference>
<sequence>MAKEFTFQPFGAWIIVPRPDSKTTESGIILDDTTAKALQTNIVEVLAVGPQVTQCKKGDMIMVDPNTEAMLIHINDVQYLFVSEFQVLGKF</sequence>